<dbReference type="AlphaFoldDB" id="A0ABD3T3B7"/>
<evidence type="ECO:0000313" key="2">
    <source>
        <dbReference type="Proteomes" id="UP001634393"/>
    </source>
</evidence>
<accession>A0ABD3T3B7</accession>
<name>A0ABD3T3B7_9LAMI</name>
<evidence type="ECO:0000313" key="1">
    <source>
        <dbReference type="EMBL" id="KAL3831143.1"/>
    </source>
</evidence>
<gene>
    <name evidence="1" type="ORF">ACJIZ3_019945</name>
</gene>
<dbReference type="Proteomes" id="UP001634393">
    <property type="component" value="Unassembled WGS sequence"/>
</dbReference>
<comment type="caution">
    <text evidence="1">The sequence shown here is derived from an EMBL/GenBank/DDBJ whole genome shotgun (WGS) entry which is preliminary data.</text>
</comment>
<organism evidence="1 2">
    <name type="scientific">Penstemon smallii</name>
    <dbReference type="NCBI Taxonomy" id="265156"/>
    <lineage>
        <taxon>Eukaryota</taxon>
        <taxon>Viridiplantae</taxon>
        <taxon>Streptophyta</taxon>
        <taxon>Embryophyta</taxon>
        <taxon>Tracheophyta</taxon>
        <taxon>Spermatophyta</taxon>
        <taxon>Magnoliopsida</taxon>
        <taxon>eudicotyledons</taxon>
        <taxon>Gunneridae</taxon>
        <taxon>Pentapetalae</taxon>
        <taxon>asterids</taxon>
        <taxon>lamiids</taxon>
        <taxon>Lamiales</taxon>
        <taxon>Plantaginaceae</taxon>
        <taxon>Cheloneae</taxon>
        <taxon>Penstemon</taxon>
    </lineage>
</organism>
<reference evidence="1 2" key="1">
    <citation type="submission" date="2024-12" db="EMBL/GenBank/DDBJ databases">
        <title>The unique morphological basis and parallel evolutionary history of personate flowers in Penstemon.</title>
        <authorList>
            <person name="Depatie T.H."/>
            <person name="Wessinger C.A."/>
        </authorList>
    </citation>
    <scope>NUCLEOTIDE SEQUENCE [LARGE SCALE GENOMIC DNA]</scope>
    <source>
        <strain evidence="1">WTNN_2</strain>
        <tissue evidence="1">Leaf</tissue>
    </source>
</reference>
<sequence length="88" mass="10125">MTRLHPSKTAEELAKMRDIDFQKWLTERVKGHFGLPRFIFEFPVSMSKVFDFSVIRKGFSANKPTIGGLSNLPHHRNGGDFSPVFFQI</sequence>
<protein>
    <submittedName>
        <fullName evidence="1">Uncharacterized protein</fullName>
    </submittedName>
</protein>
<keyword evidence="2" id="KW-1185">Reference proteome</keyword>
<dbReference type="EMBL" id="JBJXBP010000005">
    <property type="protein sequence ID" value="KAL3831143.1"/>
    <property type="molecule type" value="Genomic_DNA"/>
</dbReference>
<proteinExistence type="predicted"/>